<evidence type="ECO:0000313" key="10">
    <source>
        <dbReference type="Proteomes" id="UP000187085"/>
    </source>
</evidence>
<protein>
    <submittedName>
        <fullName evidence="9">Glutaryl-CoA dehydrogenase</fullName>
    </submittedName>
</protein>
<evidence type="ECO:0000256" key="2">
    <source>
        <dbReference type="ARBA" id="ARBA00009347"/>
    </source>
</evidence>
<comment type="caution">
    <text evidence="9">The sequence shown here is derived from an EMBL/GenBank/DDBJ whole genome shotgun (WGS) entry which is preliminary data.</text>
</comment>
<sequence>MTERLYAACDPYDHESLLTDAERDVLWGLRRVLDEQAHPLLAEYWDRAEFPTQLMAPLHELDLMAPHSLTASGVEPRGLYHAFRVFELARTDASLATYYTGQAGLFRTAVREGGSPEQVARWDREITSWRMRGVFALTEPDHGSDVAGGLTTTATRTGDTWVLNGAKRWIGTATFSEYLAVFARDTADQQVKGFLVRTDAPGVHLDVIANKAALRMVQNAHITLTDVTVAEEFRLQRCTSFKDVARMLRRMRSDVAWIAAGVQAGAYEAALRYTTERTQFGWPIAGFQLVQEKLARILGNITGCLGLLTRLSVQQDAGVYRDEDSALAKSWCAARMRESVALAREVCGGNGITLDTDVARFFADAEAVYSYEGTHEINSLIVGRAITGLSAFTH</sequence>
<dbReference type="InterPro" id="IPR045008">
    <property type="entry name" value="ACX4-like"/>
</dbReference>
<dbReference type="STRING" id="554083.BKD30_12295"/>
<dbReference type="PROSITE" id="PS00073">
    <property type="entry name" value="ACYL_COA_DH_2"/>
    <property type="match status" value="1"/>
</dbReference>
<dbReference type="RefSeq" id="WP_076705019.1">
    <property type="nucleotide sequence ID" value="NZ_MRDE01000072.1"/>
</dbReference>
<dbReference type="EMBL" id="MRDE01000072">
    <property type="protein sequence ID" value="OMH23707.1"/>
    <property type="molecule type" value="Genomic_DNA"/>
</dbReference>
<keyword evidence="4 5" id="KW-0274">FAD</keyword>
<dbReference type="Gene3D" id="1.20.140.10">
    <property type="entry name" value="Butyryl-CoA Dehydrogenase, subunit A, domain 3"/>
    <property type="match status" value="1"/>
</dbReference>
<dbReference type="InterPro" id="IPR006089">
    <property type="entry name" value="Acyl-CoA_DH_CS"/>
</dbReference>
<evidence type="ECO:0000256" key="5">
    <source>
        <dbReference type="RuleBase" id="RU362125"/>
    </source>
</evidence>
<keyword evidence="10" id="KW-1185">Reference proteome</keyword>
<dbReference type="InterPro" id="IPR009075">
    <property type="entry name" value="AcylCo_DH/oxidase_C"/>
</dbReference>
<dbReference type="Pfam" id="PF00441">
    <property type="entry name" value="Acyl-CoA_dh_1"/>
    <property type="match status" value="1"/>
</dbReference>
<organism evidence="9 10">
    <name type="scientific">Tersicoccus phoenicis</name>
    <dbReference type="NCBI Taxonomy" id="554083"/>
    <lineage>
        <taxon>Bacteria</taxon>
        <taxon>Bacillati</taxon>
        <taxon>Actinomycetota</taxon>
        <taxon>Actinomycetes</taxon>
        <taxon>Micrococcales</taxon>
        <taxon>Micrococcaceae</taxon>
        <taxon>Tersicoccus</taxon>
    </lineage>
</organism>
<evidence type="ECO:0000259" key="6">
    <source>
        <dbReference type="Pfam" id="PF00441"/>
    </source>
</evidence>
<evidence type="ECO:0000256" key="4">
    <source>
        <dbReference type="ARBA" id="ARBA00022827"/>
    </source>
</evidence>
<evidence type="ECO:0000259" key="7">
    <source>
        <dbReference type="Pfam" id="PF02770"/>
    </source>
</evidence>
<dbReference type="InterPro" id="IPR046373">
    <property type="entry name" value="Acyl-CoA_Oxase/DH_mid-dom_sf"/>
</dbReference>
<dbReference type="InterPro" id="IPR006091">
    <property type="entry name" value="Acyl-CoA_Oxase/DH_mid-dom"/>
</dbReference>
<dbReference type="GO" id="GO:0050660">
    <property type="term" value="F:flavin adenine dinucleotide binding"/>
    <property type="evidence" value="ECO:0007669"/>
    <property type="project" value="InterPro"/>
</dbReference>
<feature type="domain" description="Acyl-CoA oxidase/dehydrogenase middle" evidence="7">
    <location>
        <begin position="135"/>
        <end position="227"/>
    </location>
</feature>
<dbReference type="Pfam" id="PF02771">
    <property type="entry name" value="Acyl-CoA_dh_N"/>
    <property type="match status" value="1"/>
</dbReference>
<comment type="similarity">
    <text evidence="2 5">Belongs to the acyl-CoA dehydrogenase family.</text>
</comment>
<evidence type="ECO:0000259" key="8">
    <source>
        <dbReference type="Pfam" id="PF02771"/>
    </source>
</evidence>
<reference evidence="9 10" key="1">
    <citation type="submission" date="2016-12" db="EMBL/GenBank/DDBJ databases">
        <title>Draft genome of Tersicoccus phoenicis 1P05MA.</title>
        <authorList>
            <person name="Nakajima Y."/>
            <person name="Yoshizawa S."/>
            <person name="Nakamura K."/>
            <person name="Ogura Y."/>
            <person name="Hayashi T."/>
            <person name="Kogure K."/>
        </authorList>
    </citation>
    <scope>NUCLEOTIDE SEQUENCE [LARGE SCALE GENOMIC DNA]</scope>
    <source>
        <strain evidence="9 10">1p05MA</strain>
    </source>
</reference>
<keyword evidence="5" id="KW-0560">Oxidoreductase</keyword>
<accession>A0A1R1L854</accession>
<dbReference type="Gene3D" id="2.40.110.10">
    <property type="entry name" value="Butyryl-CoA Dehydrogenase, subunit A, domain 2"/>
    <property type="match status" value="1"/>
</dbReference>
<dbReference type="PANTHER" id="PTHR43188">
    <property type="entry name" value="ACYL-COENZYME A OXIDASE"/>
    <property type="match status" value="1"/>
</dbReference>
<comment type="cofactor">
    <cofactor evidence="1 5">
        <name>FAD</name>
        <dbReference type="ChEBI" id="CHEBI:57692"/>
    </cofactor>
</comment>
<dbReference type="GO" id="GO:0003995">
    <property type="term" value="F:acyl-CoA dehydrogenase activity"/>
    <property type="evidence" value="ECO:0007669"/>
    <property type="project" value="InterPro"/>
</dbReference>
<feature type="domain" description="Acyl-CoA dehydrogenase/oxidase C-terminal" evidence="6">
    <location>
        <begin position="244"/>
        <end position="386"/>
    </location>
</feature>
<dbReference type="InterPro" id="IPR009100">
    <property type="entry name" value="AcylCoA_DH/oxidase_NM_dom_sf"/>
</dbReference>
<dbReference type="SUPFAM" id="SSF47203">
    <property type="entry name" value="Acyl-CoA dehydrogenase C-terminal domain-like"/>
    <property type="match status" value="1"/>
</dbReference>
<dbReference type="Pfam" id="PF02770">
    <property type="entry name" value="Acyl-CoA_dh_M"/>
    <property type="match status" value="1"/>
</dbReference>
<evidence type="ECO:0000256" key="1">
    <source>
        <dbReference type="ARBA" id="ARBA00001974"/>
    </source>
</evidence>
<dbReference type="AlphaFoldDB" id="A0A1R1L854"/>
<evidence type="ECO:0000313" key="9">
    <source>
        <dbReference type="EMBL" id="OMH23707.1"/>
    </source>
</evidence>
<dbReference type="InterPro" id="IPR013786">
    <property type="entry name" value="AcylCoA_DH/ox_N"/>
</dbReference>
<dbReference type="PANTHER" id="PTHR43188:SF1">
    <property type="entry name" value="ACYL-COA DEHYDROGENASE"/>
    <property type="match status" value="1"/>
</dbReference>
<dbReference type="InterPro" id="IPR036250">
    <property type="entry name" value="AcylCo_DH-like_C"/>
</dbReference>
<evidence type="ECO:0000256" key="3">
    <source>
        <dbReference type="ARBA" id="ARBA00022630"/>
    </source>
</evidence>
<gene>
    <name evidence="9" type="ORF">BKD30_12295</name>
</gene>
<dbReference type="SUPFAM" id="SSF56645">
    <property type="entry name" value="Acyl-CoA dehydrogenase NM domain-like"/>
    <property type="match status" value="1"/>
</dbReference>
<dbReference type="Proteomes" id="UP000187085">
    <property type="component" value="Unassembled WGS sequence"/>
</dbReference>
<dbReference type="GO" id="GO:0006635">
    <property type="term" value="P:fatty acid beta-oxidation"/>
    <property type="evidence" value="ECO:0007669"/>
    <property type="project" value="InterPro"/>
</dbReference>
<keyword evidence="3 5" id="KW-0285">Flavoprotein</keyword>
<name>A0A1R1L854_9MICC</name>
<dbReference type="InterPro" id="IPR037069">
    <property type="entry name" value="AcylCoA_DH/ox_N_sf"/>
</dbReference>
<feature type="domain" description="Acyl-CoA dehydrogenase/oxidase N-terminal" evidence="8">
    <location>
        <begin position="20"/>
        <end position="125"/>
    </location>
</feature>
<proteinExistence type="inferred from homology"/>
<dbReference type="OrthoDB" id="9770681at2"/>
<dbReference type="Gene3D" id="1.10.540.10">
    <property type="entry name" value="Acyl-CoA dehydrogenase/oxidase, N-terminal domain"/>
    <property type="match status" value="1"/>
</dbReference>